<sequence length="122" mass="13904">MPTQAQNIITDEELHDLLQSRSNTDPVPILIHRAENRVLRELRDIAVQGCNEHVKRLAECAEGKLLSVVWHCRKYSKAVDACMREFGADEALKDELRRRHGKKFPKAVKGYKLPNSVTADQS</sequence>
<organism evidence="4 5">
    <name type="scientific">Gracilariopsis chorda</name>
    <dbReference type="NCBI Taxonomy" id="448386"/>
    <lineage>
        <taxon>Eukaryota</taxon>
        <taxon>Rhodophyta</taxon>
        <taxon>Florideophyceae</taxon>
        <taxon>Rhodymeniophycidae</taxon>
        <taxon>Gracilariales</taxon>
        <taxon>Gracilariaceae</taxon>
        <taxon>Gracilariopsis</taxon>
    </lineage>
</organism>
<dbReference type="Proteomes" id="UP000247409">
    <property type="component" value="Unassembled WGS sequence"/>
</dbReference>
<gene>
    <name evidence="4" type="ORF">BWQ96_07925</name>
</gene>
<evidence type="ECO:0000256" key="1">
    <source>
        <dbReference type="ARBA" id="ARBA00007347"/>
    </source>
</evidence>
<name>A0A2V3IJY3_9FLOR</name>
<keyword evidence="2" id="KW-1015">Disulfide bond</keyword>
<accession>A0A2V3IJY3</accession>
<evidence type="ECO:0000256" key="2">
    <source>
        <dbReference type="ARBA" id="ARBA00023157"/>
    </source>
</evidence>
<dbReference type="EMBL" id="NBIV01000166">
    <property type="protein sequence ID" value="PXF42405.1"/>
    <property type="molecule type" value="Genomic_DNA"/>
</dbReference>
<dbReference type="STRING" id="448386.A0A2V3IJY3"/>
<comment type="similarity">
    <text evidence="1 3">Belongs to the CMC family.</text>
</comment>
<dbReference type="GO" id="GO:0005739">
    <property type="term" value="C:mitochondrion"/>
    <property type="evidence" value="ECO:0007669"/>
    <property type="project" value="UniProtKB-SubCell"/>
</dbReference>
<evidence type="ECO:0000256" key="3">
    <source>
        <dbReference type="RuleBase" id="RU364104"/>
    </source>
</evidence>
<proteinExistence type="inferred from homology"/>
<keyword evidence="3" id="KW-0496">Mitochondrion</keyword>
<comment type="caution">
    <text evidence="4">The sequence shown here is derived from an EMBL/GenBank/DDBJ whole genome shotgun (WGS) entry which is preliminary data.</text>
</comment>
<dbReference type="InterPro" id="IPR013892">
    <property type="entry name" value="Cyt_c_biogenesis_Cmc1-like"/>
</dbReference>
<evidence type="ECO:0000313" key="5">
    <source>
        <dbReference type="Proteomes" id="UP000247409"/>
    </source>
</evidence>
<protein>
    <recommendedName>
        <fullName evidence="3">COX assembly mitochondrial protein</fullName>
    </recommendedName>
</protein>
<dbReference type="AlphaFoldDB" id="A0A2V3IJY3"/>
<reference evidence="4 5" key="1">
    <citation type="journal article" date="2018" name="Mol. Biol. Evol.">
        <title>Analysis of the draft genome of the red seaweed Gracilariopsis chorda provides insights into genome size evolution in Rhodophyta.</title>
        <authorList>
            <person name="Lee J."/>
            <person name="Yang E.C."/>
            <person name="Graf L."/>
            <person name="Yang J.H."/>
            <person name="Qiu H."/>
            <person name="Zel Zion U."/>
            <person name="Chan C.X."/>
            <person name="Stephens T.G."/>
            <person name="Weber A.P.M."/>
            <person name="Boo G.H."/>
            <person name="Boo S.M."/>
            <person name="Kim K.M."/>
            <person name="Shin Y."/>
            <person name="Jung M."/>
            <person name="Lee S.J."/>
            <person name="Yim H.S."/>
            <person name="Lee J.H."/>
            <person name="Bhattacharya D."/>
            <person name="Yoon H.S."/>
        </authorList>
    </citation>
    <scope>NUCLEOTIDE SEQUENCE [LARGE SCALE GENOMIC DNA]</scope>
    <source>
        <strain evidence="4 5">SKKU-2015</strain>
        <tissue evidence="4">Whole body</tissue>
    </source>
</reference>
<comment type="subcellular location">
    <subcellularLocation>
        <location evidence="3">Mitochondrion</location>
    </subcellularLocation>
</comment>
<dbReference type="OrthoDB" id="6224010at2759"/>
<evidence type="ECO:0000313" key="4">
    <source>
        <dbReference type="EMBL" id="PXF42405.1"/>
    </source>
</evidence>
<dbReference type="Pfam" id="PF08583">
    <property type="entry name" value="Cmc1"/>
    <property type="match status" value="1"/>
</dbReference>
<keyword evidence="5" id="KW-1185">Reference proteome</keyword>